<organism evidence="1 2">
    <name type="scientific">Trichonephila inaurata madagascariensis</name>
    <dbReference type="NCBI Taxonomy" id="2747483"/>
    <lineage>
        <taxon>Eukaryota</taxon>
        <taxon>Metazoa</taxon>
        <taxon>Ecdysozoa</taxon>
        <taxon>Arthropoda</taxon>
        <taxon>Chelicerata</taxon>
        <taxon>Arachnida</taxon>
        <taxon>Araneae</taxon>
        <taxon>Araneomorphae</taxon>
        <taxon>Entelegynae</taxon>
        <taxon>Araneoidea</taxon>
        <taxon>Nephilidae</taxon>
        <taxon>Trichonephila</taxon>
        <taxon>Trichonephila inaurata</taxon>
    </lineage>
</organism>
<dbReference type="AlphaFoldDB" id="A0A8X7CS89"/>
<gene>
    <name evidence="1" type="ORF">TNIN_173751</name>
</gene>
<protein>
    <submittedName>
        <fullName evidence="1">Uncharacterized protein</fullName>
    </submittedName>
</protein>
<reference evidence="1" key="1">
    <citation type="submission" date="2020-08" db="EMBL/GenBank/DDBJ databases">
        <title>Multicomponent nature underlies the extraordinary mechanical properties of spider dragline silk.</title>
        <authorList>
            <person name="Kono N."/>
            <person name="Nakamura H."/>
            <person name="Mori M."/>
            <person name="Yoshida Y."/>
            <person name="Ohtoshi R."/>
            <person name="Malay A.D."/>
            <person name="Moran D.A.P."/>
            <person name="Tomita M."/>
            <person name="Numata K."/>
            <person name="Arakawa K."/>
        </authorList>
    </citation>
    <scope>NUCLEOTIDE SEQUENCE</scope>
</reference>
<dbReference type="Proteomes" id="UP000886998">
    <property type="component" value="Unassembled WGS sequence"/>
</dbReference>
<proteinExistence type="predicted"/>
<accession>A0A8X7CS89</accession>
<keyword evidence="2" id="KW-1185">Reference proteome</keyword>
<name>A0A8X7CS89_9ARAC</name>
<dbReference type="EMBL" id="BMAV01020925">
    <property type="protein sequence ID" value="GFY74737.1"/>
    <property type="molecule type" value="Genomic_DNA"/>
</dbReference>
<evidence type="ECO:0000313" key="1">
    <source>
        <dbReference type="EMBL" id="GFY74737.1"/>
    </source>
</evidence>
<comment type="caution">
    <text evidence="1">The sequence shown here is derived from an EMBL/GenBank/DDBJ whole genome shotgun (WGS) entry which is preliminary data.</text>
</comment>
<sequence length="154" mass="17522">MSSETFDRGSEDSSHVCFHAIPYSLLRNGEPLSLIKHGAMVPSSHQKHEHGMATPFIPTAEEGSLVESPRVTSLRRGLETPGLSDQGVSEILRDGPQKRNLSLQPRKVVSIRIIQVSYRSFFTEFFAICWEYFKYWKMVSMTFGRTFEALVFYG</sequence>
<evidence type="ECO:0000313" key="2">
    <source>
        <dbReference type="Proteomes" id="UP000886998"/>
    </source>
</evidence>